<accession>A0A9D6Z6I0</accession>
<dbReference type="AlphaFoldDB" id="A0A9D6Z6I0"/>
<name>A0A9D6Z6I0_9BACT</name>
<evidence type="ECO:0000313" key="1">
    <source>
        <dbReference type="EMBL" id="MBI5250141.1"/>
    </source>
</evidence>
<reference evidence="1" key="1">
    <citation type="submission" date="2020-07" db="EMBL/GenBank/DDBJ databases">
        <title>Huge and variable diversity of episymbiotic CPR bacteria and DPANN archaea in groundwater ecosystems.</title>
        <authorList>
            <person name="He C.Y."/>
            <person name="Keren R."/>
            <person name="Whittaker M."/>
            <person name="Farag I.F."/>
            <person name="Doudna J."/>
            <person name="Cate J.H.D."/>
            <person name="Banfield J.F."/>
        </authorList>
    </citation>
    <scope>NUCLEOTIDE SEQUENCE</scope>
    <source>
        <strain evidence="1">NC_groundwater_1664_Pr3_B-0.1um_52_9</strain>
    </source>
</reference>
<dbReference type="Proteomes" id="UP000807825">
    <property type="component" value="Unassembled WGS sequence"/>
</dbReference>
<evidence type="ECO:0000313" key="2">
    <source>
        <dbReference type="Proteomes" id="UP000807825"/>
    </source>
</evidence>
<organism evidence="1 2">
    <name type="scientific">Desulfomonile tiedjei</name>
    <dbReference type="NCBI Taxonomy" id="2358"/>
    <lineage>
        <taxon>Bacteria</taxon>
        <taxon>Pseudomonadati</taxon>
        <taxon>Thermodesulfobacteriota</taxon>
        <taxon>Desulfomonilia</taxon>
        <taxon>Desulfomonilales</taxon>
        <taxon>Desulfomonilaceae</taxon>
        <taxon>Desulfomonile</taxon>
    </lineage>
</organism>
<gene>
    <name evidence="1" type="ORF">HY912_11665</name>
</gene>
<comment type="caution">
    <text evidence="1">The sequence shown here is derived from an EMBL/GenBank/DDBJ whole genome shotgun (WGS) entry which is preliminary data.</text>
</comment>
<protein>
    <submittedName>
        <fullName evidence="1">Uncharacterized protein</fullName>
    </submittedName>
</protein>
<sequence length="65" mass="7297">MFNITKQALGDDGAFVKMIQLESDDFAVIVRFPSDVRLHNRYMGPDVSKAEEVFNTEVSKFAVGD</sequence>
<proteinExistence type="predicted"/>
<dbReference type="EMBL" id="JACRDE010000308">
    <property type="protein sequence ID" value="MBI5250141.1"/>
    <property type="molecule type" value="Genomic_DNA"/>
</dbReference>